<proteinExistence type="predicted"/>
<sequence length="109" mass="13155">MLDSSYSRSRVYFKTLEFLRIFSDTIRETGRDLEEMYPGRLRPSRYLPAAIDVRGLYREDTATDRTIWENWRFLTQFQAEAEDRLLRKVSQMTEEIKICETGFYSARRH</sequence>
<evidence type="ECO:0000313" key="1">
    <source>
        <dbReference type="EMBL" id="KAK4104423.1"/>
    </source>
</evidence>
<reference evidence="1" key="1">
    <citation type="journal article" date="2023" name="Mol. Phylogenet. Evol.">
        <title>Genome-scale phylogeny and comparative genomics of the fungal order Sordariales.</title>
        <authorList>
            <person name="Hensen N."/>
            <person name="Bonometti L."/>
            <person name="Westerberg I."/>
            <person name="Brannstrom I.O."/>
            <person name="Guillou S."/>
            <person name="Cros-Aarteil S."/>
            <person name="Calhoun S."/>
            <person name="Haridas S."/>
            <person name="Kuo A."/>
            <person name="Mondo S."/>
            <person name="Pangilinan J."/>
            <person name="Riley R."/>
            <person name="LaButti K."/>
            <person name="Andreopoulos B."/>
            <person name="Lipzen A."/>
            <person name="Chen C."/>
            <person name="Yan M."/>
            <person name="Daum C."/>
            <person name="Ng V."/>
            <person name="Clum A."/>
            <person name="Steindorff A."/>
            <person name="Ohm R.A."/>
            <person name="Martin F."/>
            <person name="Silar P."/>
            <person name="Natvig D.O."/>
            <person name="Lalanne C."/>
            <person name="Gautier V."/>
            <person name="Ament-Velasquez S.L."/>
            <person name="Kruys A."/>
            <person name="Hutchinson M.I."/>
            <person name="Powell A.J."/>
            <person name="Barry K."/>
            <person name="Miller A.N."/>
            <person name="Grigoriev I.V."/>
            <person name="Debuchy R."/>
            <person name="Gladieux P."/>
            <person name="Hiltunen Thoren M."/>
            <person name="Johannesson H."/>
        </authorList>
    </citation>
    <scope>NUCLEOTIDE SEQUENCE</scope>
    <source>
        <strain evidence="1">CBS 757.83</strain>
    </source>
</reference>
<dbReference type="AlphaFoldDB" id="A0AAN6Q6E0"/>
<dbReference type="Proteomes" id="UP001305647">
    <property type="component" value="Unassembled WGS sequence"/>
</dbReference>
<evidence type="ECO:0000313" key="2">
    <source>
        <dbReference type="Proteomes" id="UP001305647"/>
    </source>
</evidence>
<comment type="caution">
    <text evidence="1">The sequence shown here is derived from an EMBL/GenBank/DDBJ whole genome shotgun (WGS) entry which is preliminary data.</text>
</comment>
<reference evidence="1" key="2">
    <citation type="submission" date="2023-05" db="EMBL/GenBank/DDBJ databases">
        <authorList>
            <consortium name="Lawrence Berkeley National Laboratory"/>
            <person name="Steindorff A."/>
            <person name="Hensen N."/>
            <person name="Bonometti L."/>
            <person name="Westerberg I."/>
            <person name="Brannstrom I.O."/>
            <person name="Guillou S."/>
            <person name="Cros-Aarteil S."/>
            <person name="Calhoun S."/>
            <person name="Haridas S."/>
            <person name="Kuo A."/>
            <person name="Mondo S."/>
            <person name="Pangilinan J."/>
            <person name="Riley R."/>
            <person name="Labutti K."/>
            <person name="Andreopoulos B."/>
            <person name="Lipzen A."/>
            <person name="Chen C."/>
            <person name="Yanf M."/>
            <person name="Daum C."/>
            <person name="Ng V."/>
            <person name="Clum A."/>
            <person name="Ohm R."/>
            <person name="Martin F."/>
            <person name="Silar P."/>
            <person name="Natvig D."/>
            <person name="Lalanne C."/>
            <person name="Gautier V."/>
            <person name="Ament-Velasquez S.L."/>
            <person name="Kruys A."/>
            <person name="Hutchinson M.I."/>
            <person name="Powell A.J."/>
            <person name="Barry K."/>
            <person name="Miller A.N."/>
            <person name="Grigoriev I.V."/>
            <person name="Debuchy R."/>
            <person name="Gladieux P."/>
            <person name="Thoren M.H."/>
            <person name="Johannesson H."/>
        </authorList>
    </citation>
    <scope>NUCLEOTIDE SEQUENCE</scope>
    <source>
        <strain evidence="1">CBS 757.83</strain>
    </source>
</reference>
<protein>
    <submittedName>
        <fullName evidence="1">Uncharacterized protein</fullName>
    </submittedName>
</protein>
<organism evidence="1 2">
    <name type="scientific">Parathielavia hyrcaniae</name>
    <dbReference type="NCBI Taxonomy" id="113614"/>
    <lineage>
        <taxon>Eukaryota</taxon>
        <taxon>Fungi</taxon>
        <taxon>Dikarya</taxon>
        <taxon>Ascomycota</taxon>
        <taxon>Pezizomycotina</taxon>
        <taxon>Sordariomycetes</taxon>
        <taxon>Sordariomycetidae</taxon>
        <taxon>Sordariales</taxon>
        <taxon>Chaetomiaceae</taxon>
        <taxon>Parathielavia</taxon>
    </lineage>
</organism>
<accession>A0AAN6Q6E0</accession>
<dbReference type="EMBL" id="MU863626">
    <property type="protein sequence ID" value="KAK4104423.1"/>
    <property type="molecule type" value="Genomic_DNA"/>
</dbReference>
<gene>
    <name evidence="1" type="ORF">N658DRAFT_492527</name>
</gene>
<name>A0AAN6Q6E0_9PEZI</name>
<keyword evidence="2" id="KW-1185">Reference proteome</keyword>